<dbReference type="RefSeq" id="XP_024374029.1">
    <property type="nucleotide sequence ID" value="XM_024518261.2"/>
</dbReference>
<reference evidence="2 4" key="2">
    <citation type="journal article" date="2018" name="Plant J.">
        <title>The Physcomitrella patens chromosome-scale assembly reveals moss genome structure and evolution.</title>
        <authorList>
            <person name="Lang D."/>
            <person name="Ullrich K.K."/>
            <person name="Murat F."/>
            <person name="Fuchs J."/>
            <person name="Jenkins J."/>
            <person name="Haas F.B."/>
            <person name="Piednoel M."/>
            <person name="Gundlach H."/>
            <person name="Van Bel M."/>
            <person name="Meyberg R."/>
            <person name="Vives C."/>
            <person name="Morata J."/>
            <person name="Symeonidi A."/>
            <person name="Hiss M."/>
            <person name="Muchero W."/>
            <person name="Kamisugi Y."/>
            <person name="Saleh O."/>
            <person name="Blanc G."/>
            <person name="Decker E.L."/>
            <person name="van Gessel N."/>
            <person name="Grimwood J."/>
            <person name="Hayes R.D."/>
            <person name="Graham S.W."/>
            <person name="Gunter L.E."/>
            <person name="McDaniel S.F."/>
            <person name="Hoernstein S.N.W."/>
            <person name="Larsson A."/>
            <person name="Li F.W."/>
            <person name="Perroud P.F."/>
            <person name="Phillips J."/>
            <person name="Ranjan P."/>
            <person name="Rokshar D.S."/>
            <person name="Rothfels C.J."/>
            <person name="Schneider L."/>
            <person name="Shu S."/>
            <person name="Stevenson D.W."/>
            <person name="Thummler F."/>
            <person name="Tillich M."/>
            <person name="Villarreal Aguilar J.C."/>
            <person name="Widiez T."/>
            <person name="Wong G.K."/>
            <person name="Wymore A."/>
            <person name="Zhang Y."/>
            <person name="Zimmer A.D."/>
            <person name="Quatrano R.S."/>
            <person name="Mayer K.F.X."/>
            <person name="Goodstein D."/>
            <person name="Casacuberta J.M."/>
            <person name="Vandepoele K."/>
            <person name="Reski R."/>
            <person name="Cuming A.C."/>
            <person name="Tuskan G.A."/>
            <person name="Maumus F."/>
            <person name="Salse J."/>
            <person name="Schmutz J."/>
            <person name="Rensing S.A."/>
        </authorList>
    </citation>
    <scope>NUCLEOTIDE SEQUENCE [LARGE SCALE GENOMIC DNA]</scope>
    <source>
        <strain evidence="3 4">cv. Gransden 2004</strain>
    </source>
</reference>
<dbReference type="KEGG" id="ppp:112281608"/>
<gene>
    <name evidence="3" type="primary">LOC112281608</name>
    <name evidence="2" type="ORF">PHYPA_006843</name>
</gene>
<feature type="region of interest" description="Disordered" evidence="1">
    <location>
        <begin position="1"/>
        <end position="32"/>
    </location>
</feature>
<feature type="compositionally biased region" description="Basic residues" evidence="1">
    <location>
        <begin position="912"/>
        <end position="928"/>
    </location>
</feature>
<dbReference type="PANTHER" id="PTHR34371">
    <property type="entry name" value="OS01G0551000 PROTEIN"/>
    <property type="match status" value="1"/>
</dbReference>
<evidence type="ECO:0000313" key="3">
    <source>
        <dbReference type="EnsemblPlants" id="Pp3c4_27940V3.1"/>
    </source>
</evidence>
<feature type="compositionally biased region" description="Low complexity" evidence="1">
    <location>
        <begin position="243"/>
        <end position="254"/>
    </location>
</feature>
<dbReference type="Proteomes" id="UP000006727">
    <property type="component" value="Chromosome 4"/>
</dbReference>
<feature type="compositionally biased region" description="Low complexity" evidence="1">
    <location>
        <begin position="14"/>
        <end position="32"/>
    </location>
</feature>
<feature type="compositionally biased region" description="Basic and acidic residues" evidence="1">
    <location>
        <begin position="1"/>
        <end position="10"/>
    </location>
</feature>
<reference evidence="3" key="3">
    <citation type="submission" date="2020-12" db="UniProtKB">
        <authorList>
            <consortium name="EnsemblPlants"/>
        </authorList>
    </citation>
    <scope>IDENTIFICATION</scope>
</reference>
<name>A0A2K1KQB6_PHYPA</name>
<accession>A0A2K1KQB6</accession>
<feature type="compositionally biased region" description="Polar residues" evidence="1">
    <location>
        <begin position="203"/>
        <end position="224"/>
    </location>
</feature>
<dbReference type="OrthoDB" id="1934555at2759"/>
<feature type="region of interest" description="Disordered" evidence="1">
    <location>
        <begin position="686"/>
        <end position="731"/>
    </location>
</feature>
<proteinExistence type="predicted"/>
<reference evidence="2 4" key="1">
    <citation type="journal article" date="2008" name="Science">
        <title>The Physcomitrella genome reveals evolutionary insights into the conquest of land by plants.</title>
        <authorList>
            <person name="Rensing S."/>
            <person name="Lang D."/>
            <person name="Zimmer A."/>
            <person name="Terry A."/>
            <person name="Salamov A."/>
            <person name="Shapiro H."/>
            <person name="Nishiyama T."/>
            <person name="Perroud P.-F."/>
            <person name="Lindquist E."/>
            <person name="Kamisugi Y."/>
            <person name="Tanahashi T."/>
            <person name="Sakakibara K."/>
            <person name="Fujita T."/>
            <person name="Oishi K."/>
            <person name="Shin-I T."/>
            <person name="Kuroki Y."/>
            <person name="Toyoda A."/>
            <person name="Suzuki Y."/>
            <person name="Hashimoto A."/>
            <person name="Yamaguchi K."/>
            <person name="Sugano A."/>
            <person name="Kohara Y."/>
            <person name="Fujiyama A."/>
            <person name="Anterola A."/>
            <person name="Aoki S."/>
            <person name="Ashton N."/>
            <person name="Barbazuk W.B."/>
            <person name="Barker E."/>
            <person name="Bennetzen J."/>
            <person name="Bezanilla M."/>
            <person name="Blankenship R."/>
            <person name="Cho S.H."/>
            <person name="Dutcher S."/>
            <person name="Estelle M."/>
            <person name="Fawcett J.A."/>
            <person name="Gundlach H."/>
            <person name="Hanada K."/>
            <person name="Heyl A."/>
            <person name="Hicks K.A."/>
            <person name="Hugh J."/>
            <person name="Lohr M."/>
            <person name="Mayer K."/>
            <person name="Melkozernov A."/>
            <person name="Murata T."/>
            <person name="Nelson D."/>
            <person name="Pils B."/>
            <person name="Prigge M."/>
            <person name="Reiss B."/>
            <person name="Renner T."/>
            <person name="Rombauts S."/>
            <person name="Rushton P."/>
            <person name="Sanderfoot A."/>
            <person name="Schween G."/>
            <person name="Shiu S.-H."/>
            <person name="Stueber K."/>
            <person name="Theodoulou F.L."/>
            <person name="Tu H."/>
            <person name="Van de Peer Y."/>
            <person name="Verrier P.J."/>
            <person name="Waters E."/>
            <person name="Wood A."/>
            <person name="Yang L."/>
            <person name="Cove D."/>
            <person name="Cuming A."/>
            <person name="Hasebe M."/>
            <person name="Lucas S."/>
            <person name="Mishler D.B."/>
            <person name="Reski R."/>
            <person name="Grigoriev I."/>
            <person name="Quatrano R.S."/>
            <person name="Boore J.L."/>
        </authorList>
    </citation>
    <scope>NUCLEOTIDE SEQUENCE [LARGE SCALE GENOMIC DNA]</scope>
    <source>
        <strain evidence="3 4">cv. Gransden 2004</strain>
    </source>
</reference>
<feature type="region of interest" description="Disordered" evidence="1">
    <location>
        <begin position="164"/>
        <end position="255"/>
    </location>
</feature>
<organism evidence="2">
    <name type="scientific">Physcomitrium patens</name>
    <name type="common">Spreading-leaved earth moss</name>
    <name type="synonym">Physcomitrella patens</name>
    <dbReference type="NCBI Taxonomy" id="3218"/>
    <lineage>
        <taxon>Eukaryota</taxon>
        <taxon>Viridiplantae</taxon>
        <taxon>Streptophyta</taxon>
        <taxon>Embryophyta</taxon>
        <taxon>Bryophyta</taxon>
        <taxon>Bryophytina</taxon>
        <taxon>Bryopsida</taxon>
        <taxon>Funariidae</taxon>
        <taxon>Funariales</taxon>
        <taxon>Funariaceae</taxon>
        <taxon>Physcomitrium</taxon>
    </lineage>
</organism>
<evidence type="ECO:0000313" key="4">
    <source>
        <dbReference type="Proteomes" id="UP000006727"/>
    </source>
</evidence>
<evidence type="ECO:0000256" key="1">
    <source>
        <dbReference type="SAM" id="MobiDB-lite"/>
    </source>
</evidence>
<dbReference type="EMBL" id="ABEU02000004">
    <property type="protein sequence ID" value="PNR55946.1"/>
    <property type="molecule type" value="Genomic_DNA"/>
</dbReference>
<evidence type="ECO:0000313" key="2">
    <source>
        <dbReference type="EMBL" id="PNR55946.1"/>
    </source>
</evidence>
<dbReference type="EnsemblPlants" id="Pp3c4_27940V3.1">
    <property type="protein sequence ID" value="Pp3c4_27940V3.1"/>
    <property type="gene ID" value="Pp3c4_27940"/>
</dbReference>
<feature type="compositionally biased region" description="Basic and acidic residues" evidence="1">
    <location>
        <begin position="190"/>
        <end position="199"/>
    </location>
</feature>
<feature type="region of interest" description="Disordered" evidence="1">
    <location>
        <begin position="908"/>
        <end position="928"/>
    </location>
</feature>
<keyword evidence="4" id="KW-1185">Reference proteome</keyword>
<dbReference type="EnsemblPlants" id="Pp3c4_27940V3.2">
    <property type="protein sequence ID" value="Pp3c4_27940V3.2"/>
    <property type="gene ID" value="Pp3c4_27940"/>
</dbReference>
<feature type="region of interest" description="Disordered" evidence="1">
    <location>
        <begin position="453"/>
        <end position="477"/>
    </location>
</feature>
<dbReference type="AlphaFoldDB" id="A0A2K1KQB6"/>
<dbReference type="Gramene" id="Pp3c4_27940V3.2">
    <property type="protein sequence ID" value="Pp3c4_27940V3.2"/>
    <property type="gene ID" value="Pp3c4_27940"/>
</dbReference>
<feature type="region of interest" description="Disordered" evidence="1">
    <location>
        <begin position="294"/>
        <end position="328"/>
    </location>
</feature>
<protein>
    <submittedName>
        <fullName evidence="2 3">Uncharacterized protein</fullName>
    </submittedName>
</protein>
<dbReference type="Gramene" id="Pp3c4_27940V3.1">
    <property type="protein sequence ID" value="Pp3c4_27940V3.1"/>
    <property type="gene ID" value="Pp3c4_27940"/>
</dbReference>
<dbReference type="PANTHER" id="PTHR34371:SF6">
    <property type="entry name" value="MEMBRANE-ASSOCIATED KINASE REGULATOR 6"/>
    <property type="match status" value="1"/>
</dbReference>
<sequence>MKDRYSHLIQEDVSSTSRSSGRASQDSSLSSSCDVSIEYALLEATKLPQLMSSSNIEDEQALNFARQGRPSCSDTERRELENASWTSSLQREKDNVTDDFRILGSSWRSEDSEVLALWEEKLEHTGKAIPTTLECRKSPVFQPSRRESVKSVVKRIESLSHAMANSKEKLRTSWARSSPVHSKAGASPDSPRHSVDKKVGGQSPWQDFTIDTSPPGKTSESILHNSPKARYRYGSPCRRMDSSVESSPNPSSAPKQFHHAVSCEIRLGSSTAAAPADSSLRRLAEERQGVSPWKRSNLENGLHDTGNGFESPLVRPMILPGSRPNRETYSKRAGITGASVSAPYASQLNSMRFASSNPPKLDDSDDPPRTIAAAAERALSRQCTKLSLEASDRALSRQTTKMSADATERALSRQSTIIRLEAVSLSMERSLERTLERCSSQLTDEGMVNEYATESGGQHARAGTPISQEPGERKASHRYYQRVTSRERSSRWSSFDGNQLHEIDFIAPSAARFLEDEGCVSPATSPIKRQGTVPFKWEEEPGKPKGFSESASTKFHSALQLPPRLASLHLKQYSQSSPVPLRDRYMNISMSAPLAELYANPIPESSSSEVQHMAVNLPKPQISRVVTTLNSCSTLSERGSGLGAAVESVMTKSRSVGEVRSALQNLSRFSVGTGDGDRGVALKSRAANAPPAPQQTPASKARPTSPRSILCGPDDESRPSSNLSLSSEPDIPRISPPVVICLSQCSSPSPASFDSLEPSIEHDSQISTLESSLTSSLRANTRCNSMTFQVFDLSLMSGPERQDGSAQNVNAFVKFCKSGKRWVKNKTRPNRHRTTRDEQRASPISDFSARLGGESQHGLEVSTTGRNDTVTECRFAPTSSTLPVDYLGNRSPAYTATLELLSPVHGIPSRKSTLRRKRAARTTQKPTRRTRLRVPIQARFTVPIRRALRRFFSRFTFRRQTVKLKTAAESKLLHHVDYTMSPADFRFCKPN</sequence>
<dbReference type="PaxDb" id="3218-PP1S115_163V6.1"/>
<dbReference type="GeneID" id="112281608"/>
<feature type="compositionally biased region" description="Low complexity" evidence="1">
    <location>
        <begin position="719"/>
        <end position="729"/>
    </location>
</feature>